<reference evidence="10 11" key="1">
    <citation type="submission" date="2018-06" db="EMBL/GenBank/DDBJ databases">
        <title>Thermoflavimicrobium daqus sp. nov., a thermophilic microbe isolated from Moutai-flavour Daqu.</title>
        <authorList>
            <person name="Wang X."/>
            <person name="Zhou H."/>
        </authorList>
    </citation>
    <scope>NUCLEOTIDE SEQUENCE [LARGE SCALE GENOMIC DNA]</scope>
    <source>
        <strain evidence="10 11">FBKL4.011</strain>
    </source>
</reference>
<dbReference type="PROSITE" id="PS50949">
    <property type="entry name" value="HTH_GNTR"/>
    <property type="match status" value="1"/>
</dbReference>
<evidence type="ECO:0000256" key="8">
    <source>
        <dbReference type="ARBA" id="ARBA00023163"/>
    </source>
</evidence>
<dbReference type="PRINTS" id="PR00035">
    <property type="entry name" value="HTHGNTR"/>
</dbReference>
<gene>
    <name evidence="10" type="ORF">DL897_01545</name>
</gene>
<dbReference type="GO" id="GO:0003700">
    <property type="term" value="F:DNA-binding transcription factor activity"/>
    <property type="evidence" value="ECO:0007669"/>
    <property type="project" value="InterPro"/>
</dbReference>
<dbReference type="InterPro" id="IPR015424">
    <property type="entry name" value="PyrdxlP-dep_Trfase"/>
</dbReference>
<evidence type="ECO:0000256" key="7">
    <source>
        <dbReference type="ARBA" id="ARBA00023125"/>
    </source>
</evidence>
<dbReference type="InterPro" id="IPR015422">
    <property type="entry name" value="PyrdxlP-dep_Trfase_small"/>
</dbReference>
<dbReference type="PANTHER" id="PTHR46577">
    <property type="entry name" value="HTH-TYPE TRANSCRIPTIONAL REGULATORY PROTEIN GABR"/>
    <property type="match status" value="1"/>
</dbReference>
<comment type="caution">
    <text evidence="10">The sequence shown here is derived from an EMBL/GenBank/DDBJ whole genome shotgun (WGS) entry which is preliminary data.</text>
</comment>
<evidence type="ECO:0000256" key="1">
    <source>
        <dbReference type="ARBA" id="ARBA00001933"/>
    </source>
</evidence>
<keyword evidence="8" id="KW-0804">Transcription</keyword>
<dbReference type="Proteomes" id="UP000251213">
    <property type="component" value="Unassembled WGS sequence"/>
</dbReference>
<dbReference type="Pfam" id="PF00155">
    <property type="entry name" value="Aminotran_1_2"/>
    <property type="match status" value="1"/>
</dbReference>
<dbReference type="FunFam" id="1.10.10.10:FF:000079">
    <property type="entry name" value="GntR family transcriptional regulator"/>
    <property type="match status" value="1"/>
</dbReference>
<dbReference type="Gene3D" id="1.10.10.10">
    <property type="entry name" value="Winged helix-like DNA-binding domain superfamily/Winged helix DNA-binding domain"/>
    <property type="match status" value="1"/>
</dbReference>
<dbReference type="InterPro" id="IPR036390">
    <property type="entry name" value="WH_DNA-bd_sf"/>
</dbReference>
<accession>A0A364K8Z8</accession>
<dbReference type="SUPFAM" id="SSF53383">
    <property type="entry name" value="PLP-dependent transferases"/>
    <property type="match status" value="1"/>
</dbReference>
<comment type="cofactor">
    <cofactor evidence="1">
        <name>pyridoxal 5'-phosphate</name>
        <dbReference type="ChEBI" id="CHEBI:597326"/>
    </cofactor>
</comment>
<dbReference type="GO" id="GO:0003677">
    <property type="term" value="F:DNA binding"/>
    <property type="evidence" value="ECO:0007669"/>
    <property type="project" value="UniProtKB-KW"/>
</dbReference>
<dbReference type="PANTHER" id="PTHR46577:SF2">
    <property type="entry name" value="TRANSCRIPTIONAL REGULATORY PROTEIN"/>
    <property type="match status" value="1"/>
</dbReference>
<dbReference type="SMART" id="SM00345">
    <property type="entry name" value="HTH_GNTR"/>
    <property type="match status" value="1"/>
</dbReference>
<dbReference type="EMBL" id="QJKK01000001">
    <property type="protein sequence ID" value="RAL26764.1"/>
    <property type="molecule type" value="Genomic_DNA"/>
</dbReference>
<dbReference type="CDD" id="cd07377">
    <property type="entry name" value="WHTH_GntR"/>
    <property type="match status" value="1"/>
</dbReference>
<feature type="domain" description="HTH gntR-type" evidence="9">
    <location>
        <begin position="14"/>
        <end position="82"/>
    </location>
</feature>
<dbReference type="OrthoDB" id="9802328at2"/>
<evidence type="ECO:0000256" key="6">
    <source>
        <dbReference type="ARBA" id="ARBA00023015"/>
    </source>
</evidence>
<evidence type="ECO:0000256" key="5">
    <source>
        <dbReference type="ARBA" id="ARBA00022898"/>
    </source>
</evidence>
<dbReference type="GO" id="GO:0008483">
    <property type="term" value="F:transaminase activity"/>
    <property type="evidence" value="ECO:0007669"/>
    <property type="project" value="UniProtKB-KW"/>
</dbReference>
<dbReference type="Pfam" id="PF00392">
    <property type="entry name" value="GntR"/>
    <property type="match status" value="1"/>
</dbReference>
<evidence type="ECO:0000259" key="9">
    <source>
        <dbReference type="PROSITE" id="PS50949"/>
    </source>
</evidence>
<evidence type="ECO:0000256" key="3">
    <source>
        <dbReference type="ARBA" id="ARBA00022576"/>
    </source>
</evidence>
<dbReference type="Gene3D" id="3.90.1150.10">
    <property type="entry name" value="Aspartate Aminotransferase, domain 1"/>
    <property type="match status" value="1"/>
</dbReference>
<dbReference type="InterPro" id="IPR051446">
    <property type="entry name" value="HTH_trans_reg/aminotransferase"/>
</dbReference>
<dbReference type="SUPFAM" id="SSF46785">
    <property type="entry name" value="Winged helix' DNA-binding domain"/>
    <property type="match status" value="1"/>
</dbReference>
<keyword evidence="7" id="KW-0238">DNA-binding</keyword>
<reference evidence="10 11" key="2">
    <citation type="submission" date="2018-06" db="EMBL/GenBank/DDBJ databases">
        <authorList>
            <person name="Zhirakovskaya E."/>
        </authorList>
    </citation>
    <scope>NUCLEOTIDE SEQUENCE [LARGE SCALE GENOMIC DNA]</scope>
    <source>
        <strain evidence="10 11">FBKL4.011</strain>
    </source>
</reference>
<dbReference type="InterPro" id="IPR000524">
    <property type="entry name" value="Tscrpt_reg_HTH_GntR"/>
</dbReference>
<keyword evidence="5" id="KW-0663">Pyridoxal phosphate</keyword>
<evidence type="ECO:0000313" key="11">
    <source>
        <dbReference type="Proteomes" id="UP000251213"/>
    </source>
</evidence>
<dbReference type="FunFam" id="3.40.640.10:FF:000023">
    <property type="entry name" value="Transcriptional regulator, GntR family"/>
    <property type="match status" value="1"/>
</dbReference>
<keyword evidence="4" id="KW-0808">Transferase</keyword>
<evidence type="ECO:0000256" key="4">
    <source>
        <dbReference type="ARBA" id="ARBA00022679"/>
    </source>
</evidence>
<dbReference type="AlphaFoldDB" id="A0A364K8Z8"/>
<dbReference type="InterPro" id="IPR036388">
    <property type="entry name" value="WH-like_DNA-bd_sf"/>
</dbReference>
<dbReference type="InterPro" id="IPR004839">
    <property type="entry name" value="Aminotransferase_I/II_large"/>
</dbReference>
<keyword evidence="6" id="KW-0805">Transcription regulation</keyword>
<dbReference type="RefSeq" id="WP_113657369.1">
    <property type="nucleotide sequence ID" value="NZ_KZ845663.1"/>
</dbReference>
<comment type="similarity">
    <text evidence="2">In the C-terminal section; belongs to the class-I pyridoxal-phosphate-dependent aminotransferase family.</text>
</comment>
<name>A0A364K8Z8_9BACL</name>
<organism evidence="10 11">
    <name type="scientific">Thermoflavimicrobium daqui</name>
    <dbReference type="NCBI Taxonomy" id="2137476"/>
    <lineage>
        <taxon>Bacteria</taxon>
        <taxon>Bacillati</taxon>
        <taxon>Bacillota</taxon>
        <taxon>Bacilli</taxon>
        <taxon>Bacillales</taxon>
        <taxon>Thermoactinomycetaceae</taxon>
        <taxon>Thermoflavimicrobium</taxon>
    </lineage>
</organism>
<proteinExistence type="inferred from homology"/>
<sequence>MLPIKWRPNKHSSMPLYLQIKEYLRRKIELGEWTVGSRIPAQRELAKAFGVNRSTIVTAIQELVAEGLLEGQGRKGTIVINNSWSLLQAKQPPDWINYVQTGIYYPNLPTIQQINQMEFQQQMIRLGTGELAPHLFPHQKLGQILKDLSKSSLTWGYAEPKGLLYLREQISNYLRSFGIHASPASILIVSGALQALQLISLGLLKQEETILVEKPSYLQSLHLFSSMNIHLIGLPMDQEGIQTEKIASLTQNDQASLLYTIPSFHNPTGILMSDRRRMDLLKRCANIGLPIIEDDVYRELWLDEPTPVPLKARDQTGLVLYIGSMSKIVSPGLRIGWIVGPEPVIERLADIKMQTDYGASSLSQWVVAKWLASGEHLSHTEFVRSILRQKRDITLSLLQQEFSNLAKWTQPQGGFYIWLKLCSAISIKKLFNEASKQGILLNPGYIYDPLESNALRLSFSYASMDELQVGIKRLAQLVRKLK</sequence>
<keyword evidence="11" id="KW-1185">Reference proteome</keyword>
<dbReference type="Gene3D" id="3.40.640.10">
    <property type="entry name" value="Type I PLP-dependent aspartate aminotransferase-like (Major domain)"/>
    <property type="match status" value="1"/>
</dbReference>
<dbReference type="GO" id="GO:0030170">
    <property type="term" value="F:pyridoxal phosphate binding"/>
    <property type="evidence" value="ECO:0007669"/>
    <property type="project" value="InterPro"/>
</dbReference>
<evidence type="ECO:0000256" key="2">
    <source>
        <dbReference type="ARBA" id="ARBA00005384"/>
    </source>
</evidence>
<protein>
    <submittedName>
        <fullName evidence="10">GntR family transcriptional regulator</fullName>
    </submittedName>
</protein>
<evidence type="ECO:0000313" key="10">
    <source>
        <dbReference type="EMBL" id="RAL26764.1"/>
    </source>
</evidence>
<dbReference type="InterPro" id="IPR015421">
    <property type="entry name" value="PyrdxlP-dep_Trfase_major"/>
</dbReference>
<keyword evidence="3" id="KW-0032">Aminotransferase</keyword>
<dbReference type="CDD" id="cd00609">
    <property type="entry name" value="AAT_like"/>
    <property type="match status" value="1"/>
</dbReference>